<evidence type="ECO:0000313" key="3">
    <source>
        <dbReference type="Proteomes" id="UP000747542"/>
    </source>
</evidence>
<dbReference type="EMBL" id="JAHLQT010016760">
    <property type="protein sequence ID" value="KAG7169424.1"/>
    <property type="molecule type" value="Genomic_DNA"/>
</dbReference>
<evidence type="ECO:0000313" key="2">
    <source>
        <dbReference type="EMBL" id="KAG7169424.1"/>
    </source>
</evidence>
<organism evidence="2 3">
    <name type="scientific">Homarus americanus</name>
    <name type="common">American lobster</name>
    <dbReference type="NCBI Taxonomy" id="6706"/>
    <lineage>
        <taxon>Eukaryota</taxon>
        <taxon>Metazoa</taxon>
        <taxon>Ecdysozoa</taxon>
        <taxon>Arthropoda</taxon>
        <taxon>Crustacea</taxon>
        <taxon>Multicrustacea</taxon>
        <taxon>Malacostraca</taxon>
        <taxon>Eumalacostraca</taxon>
        <taxon>Eucarida</taxon>
        <taxon>Decapoda</taxon>
        <taxon>Pleocyemata</taxon>
        <taxon>Astacidea</taxon>
        <taxon>Nephropoidea</taxon>
        <taxon>Nephropidae</taxon>
        <taxon>Homarus</taxon>
    </lineage>
</organism>
<dbReference type="Proteomes" id="UP000747542">
    <property type="component" value="Unassembled WGS sequence"/>
</dbReference>
<accession>A0A8J5K8L7</accession>
<feature type="region of interest" description="Disordered" evidence="1">
    <location>
        <begin position="1"/>
        <end position="63"/>
    </location>
</feature>
<proteinExistence type="predicted"/>
<dbReference type="AlphaFoldDB" id="A0A8J5K8L7"/>
<feature type="non-terminal residue" evidence="2">
    <location>
        <position position="63"/>
    </location>
</feature>
<reference evidence="2" key="1">
    <citation type="journal article" date="2021" name="Sci. Adv.">
        <title>The American lobster genome reveals insights on longevity, neural, and immune adaptations.</title>
        <authorList>
            <person name="Polinski J.M."/>
            <person name="Zimin A.V."/>
            <person name="Clark K.F."/>
            <person name="Kohn A.B."/>
            <person name="Sadowski N."/>
            <person name="Timp W."/>
            <person name="Ptitsyn A."/>
            <person name="Khanna P."/>
            <person name="Romanova D.Y."/>
            <person name="Williams P."/>
            <person name="Greenwood S.J."/>
            <person name="Moroz L.L."/>
            <person name="Walt D.R."/>
            <person name="Bodnar A.G."/>
        </authorList>
    </citation>
    <scope>NUCLEOTIDE SEQUENCE</scope>
    <source>
        <strain evidence="2">GMGI-L3</strain>
    </source>
</reference>
<sequence>HPQTPVASPAPPRTRRFRPPDDKRLHHQYHQMTEATSPVPPDDKRLHHQYHQMTRGYITSTTR</sequence>
<protein>
    <submittedName>
        <fullName evidence="2">Uncharacterized protein</fullName>
    </submittedName>
</protein>
<comment type="caution">
    <text evidence="2">The sequence shown here is derived from an EMBL/GenBank/DDBJ whole genome shotgun (WGS) entry which is preliminary data.</text>
</comment>
<gene>
    <name evidence="2" type="ORF">Hamer_G028466</name>
</gene>
<feature type="non-terminal residue" evidence="2">
    <location>
        <position position="1"/>
    </location>
</feature>
<evidence type="ECO:0000256" key="1">
    <source>
        <dbReference type="SAM" id="MobiDB-lite"/>
    </source>
</evidence>
<keyword evidence="3" id="KW-1185">Reference proteome</keyword>
<name>A0A8J5K8L7_HOMAM</name>